<dbReference type="EMBL" id="JAAXMD010000292">
    <property type="protein sequence ID" value="NKQ27569.1"/>
    <property type="molecule type" value="Genomic_DNA"/>
</dbReference>
<evidence type="ECO:0000313" key="1">
    <source>
        <dbReference type="EMBL" id="NKQ27569.1"/>
    </source>
</evidence>
<dbReference type="Proteomes" id="UP000744032">
    <property type="component" value="Unassembled WGS sequence"/>
</dbReference>
<sequence>MLVKWIRCTVVDRRGFERGQRKWAGLLGV</sequence>
<accession>A0ABX1IPU8</accession>
<evidence type="ECO:0000313" key="2">
    <source>
        <dbReference type="Proteomes" id="UP000744032"/>
    </source>
</evidence>
<reference evidence="1 2" key="1">
    <citation type="submission" date="2020-04" db="EMBL/GenBank/DDBJ databases">
        <title>Genome sequence of Streptomyces galbus strain I339.</title>
        <authorList>
            <person name="Silva E.A.N."/>
            <person name="Merces M."/>
            <person name="Castelo Branco A.P.O.T."/>
            <person name="Vasconcelos P.C."/>
            <person name="Costa N.P."/>
            <person name="Marinho G.C.S."/>
            <person name="Oliveira C.J.B."/>
            <person name="Araujo D."/>
            <person name="Rodrigues Junior V.S."/>
            <person name="Almeida R."/>
            <person name="Silva Filho U.R."/>
            <person name="Andrade A.S.A."/>
            <person name="Cibulski S.P."/>
        </authorList>
    </citation>
    <scope>NUCLEOTIDE SEQUENCE [LARGE SCALE GENOMIC DNA]</scope>
    <source>
        <strain evidence="1 2">I339</strain>
    </source>
</reference>
<protein>
    <submittedName>
        <fullName evidence="1">DUF4937 domain-containing protein</fullName>
    </submittedName>
</protein>
<proteinExistence type="predicted"/>
<organism evidence="1 2">
    <name type="scientific">Streptomyces galbus</name>
    <dbReference type="NCBI Taxonomy" id="33898"/>
    <lineage>
        <taxon>Bacteria</taxon>
        <taxon>Bacillati</taxon>
        <taxon>Actinomycetota</taxon>
        <taxon>Actinomycetes</taxon>
        <taxon>Kitasatosporales</taxon>
        <taxon>Streptomycetaceae</taxon>
        <taxon>Streptomyces</taxon>
    </lineage>
</organism>
<gene>
    <name evidence="1" type="ORF">HF200_24935</name>
</gene>
<keyword evidence="2" id="KW-1185">Reference proteome</keyword>
<feature type="non-terminal residue" evidence="1">
    <location>
        <position position="29"/>
    </location>
</feature>
<name>A0ABX1IPU8_STRGB</name>
<comment type="caution">
    <text evidence="1">The sequence shown here is derived from an EMBL/GenBank/DDBJ whole genome shotgun (WGS) entry which is preliminary data.</text>
</comment>